<accession>A0ABZ2WNR5</accession>
<evidence type="ECO:0008006" key="4">
    <source>
        <dbReference type="Google" id="ProtNLM"/>
    </source>
</evidence>
<keyword evidence="3" id="KW-1185">Reference proteome</keyword>
<dbReference type="InterPro" id="IPR052957">
    <property type="entry name" value="Auxin_embryo_med"/>
</dbReference>
<feature type="compositionally biased region" description="Acidic residues" evidence="1">
    <location>
        <begin position="1347"/>
        <end position="1365"/>
    </location>
</feature>
<feature type="compositionally biased region" description="Acidic residues" evidence="1">
    <location>
        <begin position="1329"/>
        <end position="1339"/>
    </location>
</feature>
<evidence type="ECO:0000313" key="3">
    <source>
        <dbReference type="Proteomes" id="UP001489902"/>
    </source>
</evidence>
<dbReference type="PANTHER" id="PTHR32387">
    <property type="entry name" value="WU:FJ29H11"/>
    <property type="match status" value="1"/>
</dbReference>
<protein>
    <recommendedName>
        <fullName evidence="4">Protein NO VEIN C-terminal domain-containing protein</fullName>
    </recommendedName>
</protein>
<feature type="compositionally biased region" description="Polar residues" evidence="1">
    <location>
        <begin position="1405"/>
        <end position="1416"/>
    </location>
</feature>
<dbReference type="SUPFAM" id="SSF55874">
    <property type="entry name" value="ATPase domain of HSP90 chaperone/DNA topoisomerase II/histidine kinase"/>
    <property type="match status" value="1"/>
</dbReference>
<reference evidence="2 3" key="1">
    <citation type="submission" date="2024-04" db="EMBL/GenBank/DDBJ databases">
        <title>Complete genome sequence of Fusarium acuminatum.</title>
        <authorList>
            <person name="Lan B."/>
        </authorList>
    </citation>
    <scope>NUCLEOTIDE SEQUENCE [LARGE SCALE GENOMIC DNA]</scope>
    <source>
        <strain evidence="2">1A</strain>
    </source>
</reference>
<feature type="region of interest" description="Disordered" evidence="1">
    <location>
        <begin position="1329"/>
        <end position="1369"/>
    </location>
</feature>
<evidence type="ECO:0000256" key="1">
    <source>
        <dbReference type="SAM" id="MobiDB-lite"/>
    </source>
</evidence>
<name>A0ABZ2WNR5_9HYPO</name>
<sequence>MATLKEAEQIITEITRKYGYLNAKMMDDIGQFNEDYRRDIDENWLRIESAASHSIKVLSKNIYGSGARFVFELLQNAEDNQFEKAQKQKALPFISFKIHPNHIVVECNEDGFTRPDLKAICSIGESSKSARHGYIGAKGIGFKSVFIAAWRVHIQSGNFSFEFRHKRSDSGLGMVRPIWVPNTEPIPTPLTRTKLYLHDQGDEDELEHLRTIIAMQFDDLQETCLLFLRKLREISVAFYDEEGKLQRLKQFRKHDIDSHRVSLDTTTIIDGEETVHRQIYHITKDLATGIALSDNRDPPKTEQDRRDSTTAEVVLAFPLTSEYKPHYSNHRQELFAFLPLRSSEYKFHIHSDFDTNANRQDIITTSRRNLNIRDFIADVFYKAVLQFCEHPTLCYYWPLFLPPIHSRSDSFWSGLDAKIKIMMSEQSVVKSRSWSVLRPLRDVVMLTPDSRDEDGEPLFDDHIKDPFISTEYNPDAVNALKAYGLKNLNAGLFIDLIQMDLKSSQCKFKGQRMTEKWHSSVARLLLRILEAKSASASKILWLDILPLMDDTWTSKGTAPVYFPTTGDIDIPEGLDLRILSPSAMQNPDWKALYEKLGATEATPSQVRGSIFVFFEKAETLSPNEVLELLRYLYLTHKTNIHASADYGGIWLTTGDNDLRNPRSSVIYLPGTDHPFSPESLLPTRDTAPGFDACYVDQHILEGPLNLPDPSRLFQISWKKWMVDFIGVHERLSLISPTGDGLSDPFLYVFNHRPDKFLGLFEHLWGFEGTRVLRIPGLVSKIRNFSAKQLCTVAFSLKLEDTWLPSPHLKTLVERYMEHPEQFPFLKIEGCDEGQWPSMKWNFLAKHFSVGQDEDMEFLLEMLTCIKRSCPYPSSIRQAQRVFELEYFKESGILVPYERNPLWTTSPRCVWVAPPGMITAYSLKSLYGRQGLSDEDMSSIENLFYRTLEIQNVTIDNLVVELGRLCENGCEEDDRIMELYTYMDTKFSVVPSGTRAIFESSPLIFSRQSGKPGWYKISDCLWSSITKIRGKVTLDESYEELKGFFVKKLGVKSLTMQMVYNELKESPQSSVKDIKDAILSLNGFLQSEEGQKGDWDPNPIRQAKVFPVRYPNGSISLSSVAVDFAIADRDNLRSKFEDKIAILDYDLEHVHQLKPFFAWLKIEAHYLSRCVQETTAISGDSVSPITSRKRDLRLKAYHISRPRFQDDGLTLYNQLRAMTVKEVDKITSILKINQGGQPYTATLSTAREHIAESTTVIIFVPRDRRAQEICFGSVLPRKFAAWLMRHPDTNMDGNVEADMVTALTSIFASDRCGLDDILDDQGIIQVAFEDDEDDESDDEENGGHEHEVEPEEEHTVDQNYETDDVPSELNLTPAHSIETGRSSPHTTSLGFEPEPSLVENTVETFAQQSNISRQTRPGSVLRSPQRDSPLSPRTYVRLSSGHTSSASQAAEDARYLSILENVIQAARRANFPSGGAFDLQDLRDALPGGYSDAYEGFDGLDVLNRFRSTSQQERDKKIGAAGELYVSGVVRVIWNRLTGFQVFELLSKLELLGWSRGNWQSTIRMYAAIHPEYSSITHWSRRETADLVYDDSEGQLTNTLVQAGILTGDGWTGKRPKYYIEVKTTNGPCKTPFYMSGNQYRLVSMPKGDCLESD</sequence>
<proteinExistence type="predicted"/>
<dbReference type="Proteomes" id="UP001489902">
    <property type="component" value="Chromosome 1"/>
</dbReference>
<dbReference type="NCBIfam" id="NF047352">
    <property type="entry name" value="P_loop_sacsin"/>
    <property type="match status" value="1"/>
</dbReference>
<dbReference type="Gene3D" id="3.30.565.10">
    <property type="entry name" value="Histidine kinase-like ATPase, C-terminal domain"/>
    <property type="match status" value="1"/>
</dbReference>
<dbReference type="PANTHER" id="PTHR32387:SF0">
    <property type="entry name" value="PROTEIN NO VEIN"/>
    <property type="match status" value="1"/>
</dbReference>
<gene>
    <name evidence="2" type="ORF">QYS62_003018</name>
</gene>
<organism evidence="2 3">
    <name type="scientific">Fusarium acuminatum</name>
    <dbReference type="NCBI Taxonomy" id="5515"/>
    <lineage>
        <taxon>Eukaryota</taxon>
        <taxon>Fungi</taxon>
        <taxon>Dikarya</taxon>
        <taxon>Ascomycota</taxon>
        <taxon>Pezizomycotina</taxon>
        <taxon>Sordariomycetes</taxon>
        <taxon>Hypocreomycetidae</taxon>
        <taxon>Hypocreales</taxon>
        <taxon>Nectriaceae</taxon>
        <taxon>Fusarium</taxon>
        <taxon>Fusarium tricinctum species complex</taxon>
    </lineage>
</organism>
<evidence type="ECO:0000313" key="2">
    <source>
        <dbReference type="EMBL" id="WZH42050.1"/>
    </source>
</evidence>
<dbReference type="EMBL" id="CP151260">
    <property type="protein sequence ID" value="WZH42050.1"/>
    <property type="molecule type" value="Genomic_DNA"/>
</dbReference>
<dbReference type="InterPro" id="IPR036890">
    <property type="entry name" value="HATPase_C_sf"/>
</dbReference>
<feature type="region of interest" description="Disordered" evidence="1">
    <location>
        <begin position="1405"/>
        <end position="1445"/>
    </location>
</feature>